<organism evidence="1">
    <name type="scientific">uncultured Caudovirales phage</name>
    <dbReference type="NCBI Taxonomy" id="2100421"/>
    <lineage>
        <taxon>Viruses</taxon>
        <taxon>Duplodnaviria</taxon>
        <taxon>Heunggongvirae</taxon>
        <taxon>Uroviricota</taxon>
        <taxon>Caudoviricetes</taxon>
        <taxon>Peduoviridae</taxon>
        <taxon>Maltschvirus</taxon>
        <taxon>Maltschvirus maltsch</taxon>
    </lineage>
</organism>
<proteinExistence type="predicted"/>
<sequence length="202" mass="22243">MAEETNPLTGYAGIAALNYGVLVNPYSYMKAYKAGYLPGEFLIPTNYEQTVGTERESGVGSALYAGYTWRDMPKSRVFLMPPEAIHASFILGASETEGHSDLYTTVVEASNGHQYWLDQTLTVKIYYNSGWHDVSHTFNSSDWATSPVYDPSTGIGYEANPYGPSKFHNRYPNKIAFDVSYFSPAESTTTGDPQSPFQPPGG</sequence>
<reference evidence="1" key="1">
    <citation type="submission" date="2020-05" db="EMBL/GenBank/DDBJ databases">
        <authorList>
            <person name="Chiriac C."/>
            <person name="Salcher M."/>
            <person name="Ghai R."/>
            <person name="Kavagutti S V."/>
        </authorList>
    </citation>
    <scope>NUCLEOTIDE SEQUENCE</scope>
</reference>
<gene>
    <name evidence="1" type="ORF">UFOVP1118_36</name>
</gene>
<accession>A0A6J5R021</accession>
<dbReference type="EMBL" id="LR797073">
    <property type="protein sequence ID" value="CAB4185074.1"/>
    <property type="molecule type" value="Genomic_DNA"/>
</dbReference>
<protein>
    <submittedName>
        <fullName evidence="1">Uncharacterized protein</fullName>
    </submittedName>
</protein>
<name>A0A6J5R021_9CAUD</name>
<evidence type="ECO:0000313" key="1">
    <source>
        <dbReference type="EMBL" id="CAB4185074.1"/>
    </source>
</evidence>